<evidence type="ECO:0000313" key="1">
    <source>
        <dbReference type="EMBL" id="KKS80453.1"/>
    </source>
</evidence>
<evidence type="ECO:0000313" key="2">
    <source>
        <dbReference type="Proteomes" id="UP000034611"/>
    </source>
</evidence>
<feature type="non-terminal residue" evidence="1">
    <location>
        <position position="1"/>
    </location>
</feature>
<dbReference type="EMBL" id="LCEY01000017">
    <property type="protein sequence ID" value="KKS80453.1"/>
    <property type="molecule type" value="Genomic_DNA"/>
</dbReference>
<accession>A0A0G1F0V5</accession>
<dbReference type="Proteomes" id="UP000034611">
    <property type="component" value="Unassembled WGS sequence"/>
</dbReference>
<gene>
    <name evidence="1" type="ORF">UV56_C0017G0008</name>
</gene>
<dbReference type="AlphaFoldDB" id="A0A0G1F0V5"/>
<proteinExistence type="predicted"/>
<reference evidence="1 2" key="1">
    <citation type="journal article" date="2015" name="Nature">
        <title>rRNA introns, odd ribosomes, and small enigmatic genomes across a large radiation of phyla.</title>
        <authorList>
            <person name="Brown C.T."/>
            <person name="Hug L.A."/>
            <person name="Thomas B.C."/>
            <person name="Sharon I."/>
            <person name="Castelle C.J."/>
            <person name="Singh A."/>
            <person name="Wilkins M.J."/>
            <person name="Williams K.H."/>
            <person name="Banfield J.F."/>
        </authorList>
    </citation>
    <scope>NUCLEOTIDE SEQUENCE [LARGE SCALE GENOMIC DNA]</scope>
</reference>
<name>A0A0G1F0V5_9BACT</name>
<protein>
    <submittedName>
        <fullName evidence="1">Uncharacterized protein</fullName>
    </submittedName>
</protein>
<organism evidence="1 2">
    <name type="scientific">Candidatus Woesebacteria bacterium GW2011_GWC1_43_10b</name>
    <dbReference type="NCBI Taxonomy" id="1618585"/>
    <lineage>
        <taxon>Bacteria</taxon>
        <taxon>Candidatus Woeseibacteriota</taxon>
    </lineage>
</organism>
<sequence>EVEEVHKNPRARSAELWTLKKYETDK</sequence>
<comment type="caution">
    <text evidence="1">The sequence shown here is derived from an EMBL/GenBank/DDBJ whole genome shotgun (WGS) entry which is preliminary data.</text>
</comment>